<keyword evidence="8" id="KW-1185">Reference proteome</keyword>
<evidence type="ECO:0000256" key="5">
    <source>
        <dbReference type="ARBA" id="ARBA00023210"/>
    </source>
</evidence>
<evidence type="ECO:0000256" key="3">
    <source>
        <dbReference type="ARBA" id="ARBA00022618"/>
    </source>
</evidence>
<dbReference type="InterPro" id="IPR006776">
    <property type="entry name" value="SsgB"/>
</dbReference>
<dbReference type="InterPro" id="IPR038658">
    <property type="entry name" value="SsgB_sf"/>
</dbReference>
<sequence>MTDRPTPRVPPQRGAGDVALPLELQLVLGPGLGIPVRACLRYHPAEPYAVYLDLHVALDAPITWVFARELLATGLTEGAGPGDVSIRPGADGSPQTVDITLHGADSATVLRAPARQVRTFLAGTERVVPFGSEDAHLDLDGLPGWLRGDEPPEPGS</sequence>
<dbReference type="EMBL" id="BAAALF010000144">
    <property type="protein sequence ID" value="GAA1261228.1"/>
    <property type="molecule type" value="Genomic_DNA"/>
</dbReference>
<keyword evidence="3" id="KW-0132">Cell division</keyword>
<gene>
    <name evidence="7" type="ORF">GCM10009665_58750</name>
</gene>
<evidence type="ECO:0000256" key="1">
    <source>
        <dbReference type="ARBA" id="ARBA00004431"/>
    </source>
</evidence>
<comment type="subcellular location">
    <subcellularLocation>
        <location evidence="1">Cell septum</location>
    </subcellularLocation>
</comment>
<evidence type="ECO:0000256" key="6">
    <source>
        <dbReference type="ARBA" id="ARBA00023306"/>
    </source>
</evidence>
<evidence type="ECO:0000313" key="8">
    <source>
        <dbReference type="Proteomes" id="UP001500037"/>
    </source>
</evidence>
<evidence type="ECO:0000256" key="2">
    <source>
        <dbReference type="ARBA" id="ARBA00009323"/>
    </source>
</evidence>
<keyword evidence="5" id="KW-0717">Septation</keyword>
<dbReference type="RefSeq" id="WP_344445078.1">
    <property type="nucleotide sequence ID" value="NZ_BAAALF010000144.1"/>
</dbReference>
<dbReference type="Pfam" id="PF04686">
    <property type="entry name" value="SsgA"/>
    <property type="match status" value="1"/>
</dbReference>
<organism evidence="7 8">
    <name type="scientific">Kitasatospora nipponensis</name>
    <dbReference type="NCBI Taxonomy" id="258049"/>
    <lineage>
        <taxon>Bacteria</taxon>
        <taxon>Bacillati</taxon>
        <taxon>Actinomycetota</taxon>
        <taxon>Actinomycetes</taxon>
        <taxon>Kitasatosporales</taxon>
        <taxon>Streptomycetaceae</taxon>
        <taxon>Kitasatospora</taxon>
    </lineage>
</organism>
<protein>
    <submittedName>
        <fullName evidence="7">SsgA family sporulation/cell division regulator</fullName>
    </submittedName>
</protein>
<keyword evidence="6" id="KW-0131">Cell cycle</keyword>
<dbReference type="Gene3D" id="2.30.31.20">
    <property type="entry name" value="Sporulation-specific cell division protein SsgB"/>
    <property type="match status" value="1"/>
</dbReference>
<keyword evidence="4" id="KW-0749">Sporulation</keyword>
<accession>A0ABP4HHE5</accession>
<evidence type="ECO:0000313" key="7">
    <source>
        <dbReference type="EMBL" id="GAA1261228.1"/>
    </source>
</evidence>
<name>A0ABP4HHE5_9ACTN</name>
<reference evidence="8" key="1">
    <citation type="journal article" date="2019" name="Int. J. Syst. Evol. Microbiol.">
        <title>The Global Catalogue of Microorganisms (GCM) 10K type strain sequencing project: providing services to taxonomists for standard genome sequencing and annotation.</title>
        <authorList>
            <consortium name="The Broad Institute Genomics Platform"/>
            <consortium name="The Broad Institute Genome Sequencing Center for Infectious Disease"/>
            <person name="Wu L."/>
            <person name="Ma J."/>
        </authorList>
    </citation>
    <scope>NUCLEOTIDE SEQUENCE [LARGE SCALE GENOMIC DNA]</scope>
    <source>
        <strain evidence="8">JCM 13004</strain>
    </source>
</reference>
<comment type="caution">
    <text evidence="7">The sequence shown here is derived from an EMBL/GenBank/DDBJ whole genome shotgun (WGS) entry which is preliminary data.</text>
</comment>
<evidence type="ECO:0000256" key="4">
    <source>
        <dbReference type="ARBA" id="ARBA00022969"/>
    </source>
</evidence>
<comment type="similarity">
    <text evidence="2">Belongs to the SsgA family.</text>
</comment>
<dbReference type="Proteomes" id="UP001500037">
    <property type="component" value="Unassembled WGS sequence"/>
</dbReference>
<proteinExistence type="inferred from homology"/>